<dbReference type="STRING" id="1330018.A0A167HRJ4"/>
<keyword evidence="6" id="KW-1185">Reference proteome</keyword>
<dbReference type="GO" id="GO:0006338">
    <property type="term" value="P:chromatin remodeling"/>
    <property type="evidence" value="ECO:0007669"/>
    <property type="project" value="TreeGrafter"/>
</dbReference>
<keyword evidence="2" id="KW-0560">Oxidoreductase</keyword>
<dbReference type="Proteomes" id="UP000076738">
    <property type="component" value="Unassembled WGS sequence"/>
</dbReference>
<evidence type="ECO:0000259" key="4">
    <source>
        <dbReference type="Pfam" id="PF01593"/>
    </source>
</evidence>
<protein>
    <submittedName>
        <fullName evidence="5">Amine oxidase</fullName>
    </submittedName>
</protein>
<gene>
    <name evidence="5" type="ORF">CALVIDRAFT_488240</name>
</gene>
<proteinExistence type="inferred from homology"/>
<organism evidence="5 6">
    <name type="scientific">Calocera viscosa (strain TUFC12733)</name>
    <dbReference type="NCBI Taxonomy" id="1330018"/>
    <lineage>
        <taxon>Eukaryota</taxon>
        <taxon>Fungi</taxon>
        <taxon>Dikarya</taxon>
        <taxon>Basidiomycota</taxon>
        <taxon>Agaricomycotina</taxon>
        <taxon>Dacrymycetes</taxon>
        <taxon>Dacrymycetales</taxon>
        <taxon>Dacrymycetaceae</taxon>
        <taxon>Calocera</taxon>
    </lineage>
</organism>
<dbReference type="AlphaFoldDB" id="A0A167HRJ4"/>
<sequence length="366" mass="40690">MFTHLKELSQTSSDPAPSPDIPLIEPFLSSASPLFRDLTSDVSKKQAIALARSYAGWCGADLGKVSFKWWGFEQDTQGKDALVASGYGGIIQWLSQEIVEGGGDIRLREEVVGVEYVKEMITVASSFRENIDDLVTVSTKTYTGRYVLITLPLGVLQNNPPKFTPPLPKRRLDATRRLGNGLLNKVIVYYDTVWWNDLDSVYFLPDPSAPGNLLGQPDAPAALHIHNLWTLQQTPAICFFVTGHAAERIEQLSDSEVEKWATGVVQQYLSPGRTAPLPKQVITTRWRSDPYAMGSYSYIPVTRPGEPEATPLDMMELSHCLWGKLFFAGEHTEPDQYASVHAAWTSGLREAHKLDIVLKAASERRD</sequence>
<accession>A0A167HRJ4</accession>
<feature type="domain" description="Amine oxidase" evidence="4">
    <location>
        <begin position="61"/>
        <end position="352"/>
    </location>
</feature>
<dbReference type="InterPro" id="IPR050281">
    <property type="entry name" value="Flavin_monoamine_oxidase"/>
</dbReference>
<dbReference type="Gene3D" id="3.90.660.10">
    <property type="match status" value="1"/>
</dbReference>
<dbReference type="Pfam" id="PF01593">
    <property type="entry name" value="Amino_oxidase"/>
    <property type="match status" value="1"/>
</dbReference>
<evidence type="ECO:0000256" key="3">
    <source>
        <dbReference type="SAM" id="MobiDB-lite"/>
    </source>
</evidence>
<evidence type="ECO:0000256" key="1">
    <source>
        <dbReference type="ARBA" id="ARBA00005995"/>
    </source>
</evidence>
<dbReference type="PANTHER" id="PTHR10742">
    <property type="entry name" value="FLAVIN MONOAMINE OXIDASE"/>
    <property type="match status" value="1"/>
</dbReference>
<dbReference type="OrthoDB" id="5046242at2759"/>
<dbReference type="InterPro" id="IPR036188">
    <property type="entry name" value="FAD/NAD-bd_sf"/>
</dbReference>
<dbReference type="GO" id="GO:0050660">
    <property type="term" value="F:flavin adenine dinucleotide binding"/>
    <property type="evidence" value="ECO:0007669"/>
    <property type="project" value="TreeGrafter"/>
</dbReference>
<dbReference type="InterPro" id="IPR002937">
    <property type="entry name" value="Amino_oxidase"/>
</dbReference>
<name>A0A167HRJ4_CALVF</name>
<dbReference type="EMBL" id="KV417316">
    <property type="protein sequence ID" value="KZO91906.1"/>
    <property type="molecule type" value="Genomic_DNA"/>
</dbReference>
<dbReference type="Gene3D" id="3.50.50.60">
    <property type="entry name" value="FAD/NAD(P)-binding domain"/>
    <property type="match status" value="1"/>
</dbReference>
<evidence type="ECO:0000313" key="5">
    <source>
        <dbReference type="EMBL" id="KZO91906.1"/>
    </source>
</evidence>
<dbReference type="SUPFAM" id="SSF54373">
    <property type="entry name" value="FAD-linked reductases, C-terminal domain"/>
    <property type="match status" value="1"/>
</dbReference>
<feature type="region of interest" description="Disordered" evidence="3">
    <location>
        <begin position="1"/>
        <end position="20"/>
    </location>
</feature>
<reference evidence="5 6" key="1">
    <citation type="journal article" date="2016" name="Mol. Biol. Evol.">
        <title>Comparative Genomics of Early-Diverging Mushroom-Forming Fungi Provides Insights into the Origins of Lignocellulose Decay Capabilities.</title>
        <authorList>
            <person name="Nagy L.G."/>
            <person name="Riley R."/>
            <person name="Tritt A."/>
            <person name="Adam C."/>
            <person name="Daum C."/>
            <person name="Floudas D."/>
            <person name="Sun H."/>
            <person name="Yadav J.S."/>
            <person name="Pangilinan J."/>
            <person name="Larsson K.H."/>
            <person name="Matsuura K."/>
            <person name="Barry K."/>
            <person name="Labutti K."/>
            <person name="Kuo R."/>
            <person name="Ohm R.A."/>
            <person name="Bhattacharya S.S."/>
            <person name="Shirouzu T."/>
            <person name="Yoshinaga Y."/>
            <person name="Martin F.M."/>
            <person name="Grigoriev I.V."/>
            <person name="Hibbett D.S."/>
        </authorList>
    </citation>
    <scope>NUCLEOTIDE SEQUENCE [LARGE SCALE GENOMIC DNA]</scope>
    <source>
        <strain evidence="5 6">TUFC12733</strain>
    </source>
</reference>
<comment type="similarity">
    <text evidence="1">Belongs to the flavin monoamine oxidase family.</text>
</comment>
<dbReference type="PANTHER" id="PTHR10742:SF386">
    <property type="entry name" value="LYSINE-SPECIFIC HISTONE DEMETHYLASE 1A"/>
    <property type="match status" value="1"/>
</dbReference>
<dbReference type="SUPFAM" id="SSF51905">
    <property type="entry name" value="FAD/NAD(P)-binding domain"/>
    <property type="match status" value="1"/>
</dbReference>
<evidence type="ECO:0000256" key="2">
    <source>
        <dbReference type="ARBA" id="ARBA00023002"/>
    </source>
</evidence>
<evidence type="ECO:0000313" key="6">
    <source>
        <dbReference type="Proteomes" id="UP000076738"/>
    </source>
</evidence>
<dbReference type="GO" id="GO:0003682">
    <property type="term" value="F:chromatin binding"/>
    <property type="evidence" value="ECO:0007669"/>
    <property type="project" value="TreeGrafter"/>
</dbReference>
<dbReference type="GO" id="GO:0016491">
    <property type="term" value="F:oxidoreductase activity"/>
    <property type="evidence" value="ECO:0007669"/>
    <property type="project" value="UniProtKB-KW"/>
</dbReference>